<dbReference type="STRING" id="181874.A0A409YBL7"/>
<evidence type="ECO:0000313" key="4">
    <source>
        <dbReference type="Proteomes" id="UP000284842"/>
    </source>
</evidence>
<evidence type="ECO:0000259" key="2">
    <source>
        <dbReference type="Pfam" id="PF20152"/>
    </source>
</evidence>
<dbReference type="PANTHER" id="PTHR40465:SF1">
    <property type="entry name" value="DUF6534 DOMAIN-CONTAINING PROTEIN"/>
    <property type="match status" value="1"/>
</dbReference>
<feature type="transmembrane region" description="Helical" evidence="1">
    <location>
        <begin position="16"/>
        <end position="41"/>
    </location>
</feature>
<comment type="caution">
    <text evidence="3">The sequence shown here is derived from an EMBL/GenBank/DDBJ whole genome shotgun (WGS) entry which is preliminary data.</text>
</comment>
<feature type="transmembrane region" description="Helical" evidence="1">
    <location>
        <begin position="53"/>
        <end position="74"/>
    </location>
</feature>
<feature type="transmembrane region" description="Helical" evidence="1">
    <location>
        <begin position="206"/>
        <end position="226"/>
    </location>
</feature>
<dbReference type="Pfam" id="PF20152">
    <property type="entry name" value="DUF6534"/>
    <property type="match status" value="1"/>
</dbReference>
<keyword evidence="1" id="KW-0472">Membrane</keyword>
<keyword evidence="1" id="KW-1133">Transmembrane helix</keyword>
<protein>
    <recommendedName>
        <fullName evidence="2">DUF6534 domain-containing protein</fullName>
    </recommendedName>
</protein>
<sequence>MDSLGKGPTTVLDPTYGALLVGVVIAGLFQGMLMVQAYNYFENFPKDRMKNKIVVALVLILDTAHLVLICMAAYSSLVTNWGFIPSLGFAPLTLNMHVIFTALSCLVAQLFFLERIWVFSRRNKWITGLLIILAIAPVVVEIHITSLIVVDTSYTEYDAHSHETMSLFVLTAIADIAIATVTCYYLQREKTSFESTRSVVSKALHIIVATGLATSLIAIGSLILYIAIKDTFYFVALHFQLGRTYTNALLLTLNTRRQMRQMLGDTYRSNRSNQMELGFVSTGPGVTTQNVDNIVCVVQQHTTTDQVGDLRSRGTELGLRDSKSTAYEVDEKRMSVTFEAR</sequence>
<proteinExistence type="predicted"/>
<dbReference type="OrthoDB" id="2745105at2759"/>
<keyword evidence="1" id="KW-0812">Transmembrane</keyword>
<dbReference type="InterPro" id="IPR045339">
    <property type="entry name" value="DUF6534"/>
</dbReference>
<dbReference type="Proteomes" id="UP000284842">
    <property type="component" value="Unassembled WGS sequence"/>
</dbReference>
<gene>
    <name evidence="3" type="ORF">CVT24_004479</name>
</gene>
<feature type="transmembrane region" description="Helical" evidence="1">
    <location>
        <begin position="165"/>
        <end position="186"/>
    </location>
</feature>
<name>A0A409YBL7_9AGAR</name>
<feature type="transmembrane region" description="Helical" evidence="1">
    <location>
        <begin position="94"/>
        <end position="113"/>
    </location>
</feature>
<dbReference type="InParanoid" id="A0A409YBL7"/>
<reference evidence="3 4" key="1">
    <citation type="journal article" date="2018" name="Evol. Lett.">
        <title>Horizontal gene cluster transfer increased hallucinogenic mushroom diversity.</title>
        <authorList>
            <person name="Reynolds H.T."/>
            <person name="Vijayakumar V."/>
            <person name="Gluck-Thaler E."/>
            <person name="Korotkin H.B."/>
            <person name="Matheny P.B."/>
            <person name="Slot J.C."/>
        </authorList>
    </citation>
    <scope>NUCLEOTIDE SEQUENCE [LARGE SCALE GENOMIC DNA]</scope>
    <source>
        <strain evidence="3 4">2629</strain>
    </source>
</reference>
<dbReference type="EMBL" id="NHTK01001312">
    <property type="protein sequence ID" value="PPR00401.1"/>
    <property type="molecule type" value="Genomic_DNA"/>
</dbReference>
<keyword evidence="4" id="KW-1185">Reference proteome</keyword>
<feature type="transmembrane region" description="Helical" evidence="1">
    <location>
        <begin position="125"/>
        <end position="145"/>
    </location>
</feature>
<dbReference type="PANTHER" id="PTHR40465">
    <property type="entry name" value="CHROMOSOME 1, WHOLE GENOME SHOTGUN SEQUENCE"/>
    <property type="match status" value="1"/>
</dbReference>
<feature type="transmembrane region" description="Helical" evidence="1">
    <location>
        <begin position="232"/>
        <end position="253"/>
    </location>
</feature>
<accession>A0A409YBL7</accession>
<evidence type="ECO:0000313" key="3">
    <source>
        <dbReference type="EMBL" id="PPR00401.1"/>
    </source>
</evidence>
<feature type="domain" description="DUF6534" evidence="2">
    <location>
        <begin position="172"/>
        <end position="257"/>
    </location>
</feature>
<evidence type="ECO:0000256" key="1">
    <source>
        <dbReference type="SAM" id="Phobius"/>
    </source>
</evidence>
<dbReference type="AlphaFoldDB" id="A0A409YBL7"/>
<organism evidence="3 4">
    <name type="scientific">Panaeolus cyanescens</name>
    <dbReference type="NCBI Taxonomy" id="181874"/>
    <lineage>
        <taxon>Eukaryota</taxon>
        <taxon>Fungi</taxon>
        <taxon>Dikarya</taxon>
        <taxon>Basidiomycota</taxon>
        <taxon>Agaricomycotina</taxon>
        <taxon>Agaricomycetes</taxon>
        <taxon>Agaricomycetidae</taxon>
        <taxon>Agaricales</taxon>
        <taxon>Agaricineae</taxon>
        <taxon>Galeropsidaceae</taxon>
        <taxon>Panaeolus</taxon>
    </lineage>
</organism>